<name>A0A432VPN7_9GAMM</name>
<accession>A0A432VPN7</accession>
<evidence type="ECO:0000313" key="8">
    <source>
        <dbReference type="EMBL" id="RUO18121.1"/>
    </source>
</evidence>
<organism evidence="8 9">
    <name type="scientific">Aliidiomarina haloalkalitolerans</name>
    <dbReference type="NCBI Taxonomy" id="859059"/>
    <lineage>
        <taxon>Bacteria</taxon>
        <taxon>Pseudomonadati</taxon>
        <taxon>Pseudomonadota</taxon>
        <taxon>Gammaproteobacteria</taxon>
        <taxon>Alteromonadales</taxon>
        <taxon>Idiomarinaceae</taxon>
        <taxon>Aliidiomarina</taxon>
    </lineage>
</organism>
<evidence type="ECO:0000256" key="4">
    <source>
        <dbReference type="ARBA" id="ARBA00022679"/>
    </source>
</evidence>
<keyword evidence="2 6" id="KW-0698">rRNA processing</keyword>
<reference evidence="8 9" key="1">
    <citation type="journal article" date="2011" name="Front. Microbiol.">
        <title>Genomic signatures of strain selection and enhancement in Bacillus atrophaeus var. globigii, a historical biowarfare simulant.</title>
        <authorList>
            <person name="Gibbons H.S."/>
            <person name="Broomall S.M."/>
            <person name="McNew L.A."/>
            <person name="Daligault H."/>
            <person name="Chapman C."/>
            <person name="Bruce D."/>
            <person name="Karavis M."/>
            <person name="Krepps M."/>
            <person name="McGregor P.A."/>
            <person name="Hong C."/>
            <person name="Park K.H."/>
            <person name="Akmal A."/>
            <person name="Feldman A."/>
            <person name="Lin J.S."/>
            <person name="Chang W.E."/>
            <person name="Higgs B.W."/>
            <person name="Demirev P."/>
            <person name="Lindquist J."/>
            <person name="Liem A."/>
            <person name="Fochler E."/>
            <person name="Read T.D."/>
            <person name="Tapia R."/>
            <person name="Johnson S."/>
            <person name="Bishop-Lilly K.A."/>
            <person name="Detter C."/>
            <person name="Han C."/>
            <person name="Sozhamannan S."/>
            <person name="Rosenzweig C.N."/>
            <person name="Skowronski E.W."/>
        </authorList>
    </citation>
    <scope>NUCLEOTIDE SEQUENCE [LARGE SCALE GENOMIC DNA]</scope>
    <source>
        <strain evidence="8 9">AK5</strain>
    </source>
</reference>
<dbReference type="GO" id="GO:0003723">
    <property type="term" value="F:RNA binding"/>
    <property type="evidence" value="ECO:0007669"/>
    <property type="project" value="InterPro"/>
</dbReference>
<comment type="function">
    <text evidence="6">Specifically methylates the ribose of guanosine 2251 in 23S rRNA.</text>
</comment>
<comment type="caution">
    <text evidence="8">The sequence shown here is derived from an EMBL/GenBank/DDBJ whole genome shotgun (WGS) entry which is preliminary data.</text>
</comment>
<dbReference type="FunFam" id="3.40.1280.10:FF:000008">
    <property type="entry name" value="Group 3 RNA methyltransferase TrmH"/>
    <property type="match status" value="1"/>
</dbReference>
<evidence type="ECO:0000256" key="5">
    <source>
        <dbReference type="ARBA" id="ARBA00022691"/>
    </source>
</evidence>
<dbReference type="Pfam" id="PF00588">
    <property type="entry name" value="SpoU_methylase"/>
    <property type="match status" value="1"/>
</dbReference>
<evidence type="ECO:0000259" key="7">
    <source>
        <dbReference type="SMART" id="SM00967"/>
    </source>
</evidence>
<dbReference type="InterPro" id="IPR001537">
    <property type="entry name" value="SpoU_MeTrfase"/>
</dbReference>
<comment type="subcellular location">
    <subcellularLocation>
        <location evidence="6">Cytoplasm</location>
    </subcellularLocation>
</comment>
<feature type="binding site" evidence="6">
    <location>
        <position position="219"/>
    </location>
    <ligand>
        <name>S-adenosyl-L-methionine</name>
        <dbReference type="ChEBI" id="CHEBI:59789"/>
    </ligand>
</feature>
<dbReference type="InterPro" id="IPR024915">
    <property type="entry name" value="23S_rRNA_MeTrfase_RlmB"/>
</dbReference>
<sequence length="250" mass="26351">MSKNEAVYGIHSVSAILEHAPERAVELFVQKDRDDPAVQAIIKAARAAGVRPQFSQRKTLDERAGEGNHQGVYLIVTPGRAWQENDLPELVEKAGQKALFLVLDQVTDPHNLGACLRTADAAGATAVVVPKDKAAGLTSVARKVASGAAEVVPLVVATNLARAIRILKDEGVWVTGTAGEATSSLYENKFVGPTALVMGAEGTGMRRLTRELCDDLVAIPLAGTVSSLNVSVAAGVCLFEVARQRQHGKG</sequence>
<protein>
    <recommendedName>
        <fullName evidence="6">23S rRNA (guanosine-2'-O-)-methyltransferase RlmB</fullName>
        <ecNumber evidence="6">2.1.1.185</ecNumber>
    </recommendedName>
    <alternativeName>
        <fullName evidence="6">23S rRNA (guanosine2251 2'-O)-methyltransferase</fullName>
    </alternativeName>
    <alternativeName>
        <fullName evidence="6">23S rRNA Gm2251 2'-O-methyltransferase</fullName>
    </alternativeName>
</protein>
<comment type="catalytic activity">
    <reaction evidence="6">
        <text>guanosine(2251) in 23S rRNA + S-adenosyl-L-methionine = 2'-O-methylguanosine(2251) in 23S rRNA + S-adenosyl-L-homocysteine + H(+)</text>
        <dbReference type="Rhea" id="RHEA:24140"/>
        <dbReference type="Rhea" id="RHEA-COMP:10239"/>
        <dbReference type="Rhea" id="RHEA-COMP:10241"/>
        <dbReference type="ChEBI" id="CHEBI:15378"/>
        <dbReference type="ChEBI" id="CHEBI:57856"/>
        <dbReference type="ChEBI" id="CHEBI:59789"/>
        <dbReference type="ChEBI" id="CHEBI:74269"/>
        <dbReference type="ChEBI" id="CHEBI:74445"/>
        <dbReference type="EC" id="2.1.1.185"/>
    </reaction>
</comment>
<dbReference type="Pfam" id="PF08032">
    <property type="entry name" value="SpoU_sub_bind"/>
    <property type="match status" value="1"/>
</dbReference>
<feature type="binding site" evidence="6">
    <location>
        <position position="228"/>
    </location>
    <ligand>
        <name>S-adenosyl-L-methionine</name>
        <dbReference type="ChEBI" id="CHEBI:59789"/>
    </ligand>
</feature>
<dbReference type="Gene3D" id="3.30.1330.30">
    <property type="match status" value="1"/>
</dbReference>
<evidence type="ECO:0000256" key="1">
    <source>
        <dbReference type="ARBA" id="ARBA00022490"/>
    </source>
</evidence>
<keyword evidence="3 6" id="KW-0489">Methyltransferase</keyword>
<dbReference type="RefSeq" id="WP_126794471.1">
    <property type="nucleotide sequence ID" value="NZ_PIPI01000011.1"/>
</dbReference>
<dbReference type="InterPro" id="IPR029028">
    <property type="entry name" value="Alpha/beta_knot_MTases"/>
</dbReference>
<dbReference type="InterPro" id="IPR029026">
    <property type="entry name" value="tRNA_m1G_MTases_N"/>
</dbReference>
<dbReference type="PANTHER" id="PTHR46429:SF1">
    <property type="entry name" value="23S RRNA (GUANOSINE-2'-O-)-METHYLTRANSFERASE RLMB"/>
    <property type="match status" value="1"/>
</dbReference>
<keyword evidence="5 6" id="KW-0949">S-adenosyl-L-methionine</keyword>
<dbReference type="Proteomes" id="UP000288212">
    <property type="component" value="Unassembled WGS sequence"/>
</dbReference>
<comment type="similarity">
    <text evidence="6">Belongs to the class IV-like SAM-binding methyltransferase superfamily. RNA methyltransferase TrmH family. RlmB subfamily.</text>
</comment>
<keyword evidence="4 6" id="KW-0808">Transferase</keyword>
<feature type="binding site" evidence="6">
    <location>
        <position position="199"/>
    </location>
    <ligand>
        <name>S-adenosyl-L-methionine</name>
        <dbReference type="ChEBI" id="CHEBI:59789"/>
    </ligand>
</feature>
<evidence type="ECO:0000313" key="9">
    <source>
        <dbReference type="Proteomes" id="UP000288212"/>
    </source>
</evidence>
<dbReference type="SUPFAM" id="SSF55315">
    <property type="entry name" value="L30e-like"/>
    <property type="match status" value="1"/>
</dbReference>
<evidence type="ECO:0000256" key="6">
    <source>
        <dbReference type="HAMAP-Rule" id="MF_01887"/>
    </source>
</evidence>
<dbReference type="HAMAP" id="MF_01887">
    <property type="entry name" value="23SrRNA_methyltr_B"/>
    <property type="match status" value="1"/>
</dbReference>
<dbReference type="SMART" id="SM00967">
    <property type="entry name" value="SpoU_sub_bind"/>
    <property type="match status" value="1"/>
</dbReference>
<dbReference type="SUPFAM" id="SSF75217">
    <property type="entry name" value="alpha/beta knot"/>
    <property type="match status" value="1"/>
</dbReference>
<dbReference type="CDD" id="cd18103">
    <property type="entry name" value="SpoU-like_RlmB"/>
    <property type="match status" value="1"/>
</dbReference>
<dbReference type="AlphaFoldDB" id="A0A432VPN7"/>
<dbReference type="InterPro" id="IPR013123">
    <property type="entry name" value="SpoU_subst-bd"/>
</dbReference>
<evidence type="ECO:0000256" key="2">
    <source>
        <dbReference type="ARBA" id="ARBA00022552"/>
    </source>
</evidence>
<dbReference type="Gene3D" id="3.40.1280.10">
    <property type="match status" value="1"/>
</dbReference>
<dbReference type="NCBIfam" id="TIGR00186">
    <property type="entry name" value="rRNA_methyl_3"/>
    <property type="match status" value="1"/>
</dbReference>
<dbReference type="OrthoDB" id="9785673at2"/>
<proteinExistence type="inferred from homology"/>
<dbReference type="GO" id="GO:0070039">
    <property type="term" value="F:rRNA (guanosine-2'-O-)-methyltransferase activity"/>
    <property type="evidence" value="ECO:0007669"/>
    <property type="project" value="UniProtKB-UniRule"/>
</dbReference>
<feature type="domain" description="RNA 2-O ribose methyltransferase substrate binding" evidence="7">
    <location>
        <begin position="6"/>
        <end position="82"/>
    </location>
</feature>
<keyword evidence="1 6" id="KW-0963">Cytoplasm</keyword>
<dbReference type="GO" id="GO:0005829">
    <property type="term" value="C:cytosol"/>
    <property type="evidence" value="ECO:0007669"/>
    <property type="project" value="TreeGrafter"/>
</dbReference>
<keyword evidence="9" id="KW-1185">Reference proteome</keyword>
<gene>
    <name evidence="6" type="primary">rlmB</name>
    <name evidence="8" type="ORF">CWE06_11670</name>
</gene>
<dbReference type="PANTHER" id="PTHR46429">
    <property type="entry name" value="23S RRNA (GUANOSINE-2'-O-)-METHYLTRANSFERASE RLMB"/>
    <property type="match status" value="1"/>
</dbReference>
<evidence type="ECO:0000256" key="3">
    <source>
        <dbReference type="ARBA" id="ARBA00022603"/>
    </source>
</evidence>
<dbReference type="InterPro" id="IPR004441">
    <property type="entry name" value="rRNA_MeTrfase_TrmH"/>
</dbReference>
<dbReference type="EC" id="2.1.1.185" evidence="6"/>
<dbReference type="InterPro" id="IPR029064">
    <property type="entry name" value="Ribosomal_eL30-like_sf"/>
</dbReference>
<dbReference type="EMBL" id="PIPI01000011">
    <property type="protein sequence ID" value="RUO18121.1"/>
    <property type="molecule type" value="Genomic_DNA"/>
</dbReference>